<evidence type="ECO:0000256" key="9">
    <source>
        <dbReference type="ARBA" id="ARBA00023098"/>
    </source>
</evidence>
<dbReference type="InterPro" id="IPR006204">
    <property type="entry name" value="GHMP_kinase_N_dom"/>
</dbReference>
<dbReference type="InterPro" id="IPR036554">
    <property type="entry name" value="GHMP_kinase_C_sf"/>
</dbReference>
<dbReference type="GeneID" id="20218160"/>
<feature type="domain" description="GHMP kinase N-terminal" evidence="12">
    <location>
        <begin position="106"/>
        <end position="165"/>
    </location>
</feature>
<dbReference type="Gene3D" id="3.30.230.10">
    <property type="match status" value="1"/>
</dbReference>
<organism evidence="15">
    <name type="scientific">Aureococcus anophagefferens</name>
    <name type="common">Harmful bloom alga</name>
    <dbReference type="NCBI Taxonomy" id="44056"/>
    <lineage>
        <taxon>Eukaryota</taxon>
        <taxon>Sar</taxon>
        <taxon>Stramenopiles</taxon>
        <taxon>Ochrophyta</taxon>
        <taxon>Pelagophyceae</taxon>
        <taxon>Pelagomonadales</taxon>
        <taxon>Pelagomonadaceae</taxon>
        <taxon>Aureococcus</taxon>
    </lineage>
</organism>
<feature type="non-terminal residue" evidence="14">
    <location>
        <position position="313"/>
    </location>
</feature>
<dbReference type="SUPFAM" id="SSF55060">
    <property type="entry name" value="GHMP Kinase, C-terminal domain"/>
    <property type="match status" value="1"/>
</dbReference>
<dbReference type="KEGG" id="aaf:AURANDRAFT_12350"/>
<evidence type="ECO:0000256" key="4">
    <source>
        <dbReference type="ARBA" id="ARBA00022679"/>
    </source>
</evidence>
<keyword evidence="7 11" id="KW-0067">ATP-binding</keyword>
<keyword evidence="11" id="KW-1207">Sterol metabolism</keyword>
<dbReference type="SUPFAM" id="SSF54211">
    <property type="entry name" value="Ribosomal protein S5 domain 2-like"/>
    <property type="match status" value="1"/>
</dbReference>
<keyword evidence="5 11" id="KW-0547">Nucleotide-binding</keyword>
<evidence type="ECO:0000256" key="7">
    <source>
        <dbReference type="ARBA" id="ARBA00022840"/>
    </source>
</evidence>
<keyword evidence="4 11" id="KW-0808">Transferase</keyword>
<evidence type="ECO:0000256" key="5">
    <source>
        <dbReference type="ARBA" id="ARBA00022741"/>
    </source>
</evidence>
<reference evidence="14 15" key="1">
    <citation type="journal article" date="2011" name="Proc. Natl. Acad. Sci. U.S.A.">
        <title>Niche of harmful alga Aureococcus anophagefferens revealed through ecogenomics.</title>
        <authorList>
            <person name="Gobler C.J."/>
            <person name="Berry D.L."/>
            <person name="Dyhrman S.T."/>
            <person name="Wilhelm S.W."/>
            <person name="Salamov A."/>
            <person name="Lobanov A.V."/>
            <person name="Zhang Y."/>
            <person name="Collier J.L."/>
            <person name="Wurch L.L."/>
            <person name="Kustka A.B."/>
            <person name="Dill B.D."/>
            <person name="Shah M."/>
            <person name="VerBerkmoes N.C."/>
            <person name="Kuo A."/>
            <person name="Terry A."/>
            <person name="Pangilinan J."/>
            <person name="Lindquist E.A."/>
            <person name="Lucas S."/>
            <person name="Paulsen I.T."/>
            <person name="Hattenrath-Lehmann T.K."/>
            <person name="Talmage S.C."/>
            <person name="Walker E.A."/>
            <person name="Koch F."/>
            <person name="Burson A.M."/>
            <person name="Marcoval M.A."/>
            <person name="Tang Y.Z."/>
            <person name="Lecleir G.R."/>
            <person name="Coyne K.J."/>
            <person name="Berg G.M."/>
            <person name="Bertrand E.M."/>
            <person name="Saito M.A."/>
            <person name="Gladyshev V.N."/>
            <person name="Grigoriev I.V."/>
        </authorList>
    </citation>
    <scope>NUCLEOTIDE SEQUENCE [LARGE SCALE GENOMIC DNA]</scope>
    <source>
        <strain evidence="15">CCMP 1984</strain>
    </source>
</reference>
<dbReference type="InterPro" id="IPR006205">
    <property type="entry name" value="Mev_gal_kin"/>
</dbReference>
<dbReference type="PANTHER" id="PTHR43290:SF2">
    <property type="entry name" value="MEVALONATE KINASE"/>
    <property type="match status" value="1"/>
</dbReference>
<keyword evidence="8" id="KW-0460">Magnesium</keyword>
<evidence type="ECO:0000256" key="11">
    <source>
        <dbReference type="RuleBase" id="RU363087"/>
    </source>
</evidence>
<dbReference type="GO" id="GO:0016126">
    <property type="term" value="P:sterol biosynthetic process"/>
    <property type="evidence" value="ECO:0007669"/>
    <property type="project" value="UniProtKB-KW"/>
</dbReference>
<keyword evidence="9 11" id="KW-0443">Lipid metabolism</keyword>
<dbReference type="GO" id="GO:0005829">
    <property type="term" value="C:cytosol"/>
    <property type="evidence" value="ECO:0007669"/>
    <property type="project" value="TreeGrafter"/>
</dbReference>
<dbReference type="EC" id="2.7.1.36" evidence="11"/>
<dbReference type="PANTHER" id="PTHR43290">
    <property type="entry name" value="MEVALONATE KINASE"/>
    <property type="match status" value="1"/>
</dbReference>
<protein>
    <recommendedName>
        <fullName evidence="11">Mevalonate kinase</fullName>
        <shortName evidence="11">MK</shortName>
        <ecNumber evidence="11">2.7.1.36</ecNumber>
    </recommendedName>
</protein>
<keyword evidence="11" id="KW-0752">Steroid biosynthesis</keyword>
<keyword evidence="11" id="KW-0756">Sterol biosynthesis</keyword>
<evidence type="ECO:0000313" key="15">
    <source>
        <dbReference type="Proteomes" id="UP000002729"/>
    </source>
</evidence>
<evidence type="ECO:0000256" key="3">
    <source>
        <dbReference type="ARBA" id="ARBA00022516"/>
    </source>
</evidence>
<gene>
    <name evidence="14" type="ORF">AURANDRAFT_12350</name>
</gene>
<dbReference type="eggNOG" id="KOG1511">
    <property type="taxonomic scope" value="Eukaryota"/>
</dbReference>
<dbReference type="InterPro" id="IPR014721">
    <property type="entry name" value="Ribsml_uS5_D2-typ_fold_subgr"/>
</dbReference>
<comment type="subcellular location">
    <subcellularLocation>
        <location evidence="11">Cytoplasm</location>
    </subcellularLocation>
    <subcellularLocation>
        <location evidence="1">Plastid</location>
    </subcellularLocation>
</comment>
<accession>F0YHC5</accession>
<dbReference type="Pfam" id="PF08544">
    <property type="entry name" value="GHMP_kinases_C"/>
    <property type="match status" value="1"/>
</dbReference>
<evidence type="ECO:0000259" key="12">
    <source>
        <dbReference type="Pfam" id="PF00288"/>
    </source>
</evidence>
<dbReference type="OMA" id="GPFFDAP"/>
<dbReference type="GO" id="GO:0009536">
    <property type="term" value="C:plastid"/>
    <property type="evidence" value="ECO:0007669"/>
    <property type="project" value="UniProtKB-SubCell"/>
</dbReference>
<dbReference type="GO" id="GO:0005524">
    <property type="term" value="F:ATP binding"/>
    <property type="evidence" value="ECO:0007669"/>
    <property type="project" value="UniProtKB-KW"/>
</dbReference>
<dbReference type="NCBIfam" id="TIGR00549">
    <property type="entry name" value="mevalon_kin"/>
    <property type="match status" value="1"/>
</dbReference>
<dbReference type="Pfam" id="PF00288">
    <property type="entry name" value="GHMP_kinases_N"/>
    <property type="match status" value="1"/>
</dbReference>
<evidence type="ECO:0000256" key="1">
    <source>
        <dbReference type="ARBA" id="ARBA00004474"/>
    </source>
</evidence>
<dbReference type="InterPro" id="IPR013750">
    <property type="entry name" value="GHMP_kinase_C_dom"/>
</dbReference>
<dbReference type="RefSeq" id="XP_009039881.1">
    <property type="nucleotide sequence ID" value="XM_009041633.1"/>
</dbReference>
<comment type="similarity">
    <text evidence="11">Belongs to the GHMP kinase family. Mevalonate kinase subfamily.</text>
</comment>
<dbReference type="InParanoid" id="F0YHC5"/>
<dbReference type="UniPathway" id="UPA00057">
    <property type="reaction ID" value="UER00098"/>
</dbReference>
<dbReference type="PRINTS" id="PR00959">
    <property type="entry name" value="MEVGALKINASE"/>
</dbReference>
<dbReference type="EMBL" id="GL833141">
    <property type="protein sequence ID" value="EGB05499.1"/>
    <property type="molecule type" value="Genomic_DNA"/>
</dbReference>
<dbReference type="GO" id="GO:0019287">
    <property type="term" value="P:isopentenyl diphosphate biosynthetic process, mevalonate pathway"/>
    <property type="evidence" value="ECO:0007669"/>
    <property type="project" value="UniProtKB-UniPathway"/>
</dbReference>
<feature type="domain" description="GHMP kinase C-terminal" evidence="13">
    <location>
        <begin position="233"/>
        <end position="310"/>
    </location>
</feature>
<keyword evidence="2 11" id="KW-0963">Cytoplasm</keyword>
<dbReference type="GO" id="GO:0004496">
    <property type="term" value="F:mevalonate kinase activity"/>
    <property type="evidence" value="ECO:0007669"/>
    <property type="project" value="UniProtKB-EC"/>
</dbReference>
<evidence type="ECO:0000259" key="13">
    <source>
        <dbReference type="Pfam" id="PF08544"/>
    </source>
</evidence>
<dbReference type="InterPro" id="IPR020568">
    <property type="entry name" value="Ribosomal_Su5_D2-typ_SF"/>
</dbReference>
<evidence type="ECO:0000256" key="2">
    <source>
        <dbReference type="ARBA" id="ARBA00022490"/>
    </source>
</evidence>
<dbReference type="OrthoDB" id="1652964at2759"/>
<sequence>GYGKLILLGEHFVVYKVPALVAAVGRYTDCDVALEAGAGIEVADHRPAVPGYKAKKGAEGRAAVALVLDHLGVDYAAQKVKLTFGGDLTAARGRAAPTRAPRAGARGTGIGASAAQVVALARALGQAVPALDLDEDAVNAAGYEGEKGYHGTPSGIDNTAATFGGVLKFARTAGAPKFEKKALPAPIRVVYASTGITASTTAVVADVAAKRESDPAWFDGLLQSYVGLLARAEAALDAGDVAALGACLDENHALCQKLTVSCAELDALVLAARGAGAAGAKMSGTGRGGLMIALAPDEQAEAAIKAALEALAP</sequence>
<dbReference type="Proteomes" id="UP000002729">
    <property type="component" value="Unassembled WGS sequence"/>
</dbReference>
<evidence type="ECO:0000256" key="10">
    <source>
        <dbReference type="ARBA" id="ARBA00029438"/>
    </source>
</evidence>
<comment type="pathway">
    <text evidence="10 11">Isoprenoid biosynthesis; isopentenyl diphosphate biosynthesis via mevalonate pathway; isopentenyl diphosphate from (R)-mevalonate: step 1/3.</text>
</comment>
<dbReference type="Gene3D" id="3.30.70.890">
    <property type="entry name" value="GHMP kinase, C-terminal domain"/>
    <property type="match status" value="1"/>
</dbReference>
<dbReference type="AlphaFoldDB" id="F0YHC5"/>
<proteinExistence type="inferred from homology"/>
<evidence type="ECO:0000313" key="14">
    <source>
        <dbReference type="EMBL" id="EGB05499.1"/>
    </source>
</evidence>
<name>F0YHC5_AURAN</name>
<keyword evidence="11" id="KW-0753">Steroid metabolism</keyword>
<keyword evidence="6 11" id="KW-0418">Kinase</keyword>
<keyword evidence="15" id="KW-1185">Reference proteome</keyword>
<feature type="non-terminal residue" evidence="14">
    <location>
        <position position="1"/>
    </location>
</feature>
<evidence type="ECO:0000256" key="6">
    <source>
        <dbReference type="ARBA" id="ARBA00022777"/>
    </source>
</evidence>
<evidence type="ECO:0000256" key="8">
    <source>
        <dbReference type="ARBA" id="ARBA00022842"/>
    </source>
</evidence>
<keyword evidence="3 11" id="KW-0444">Lipid biosynthesis</keyword>
<comment type="catalytic activity">
    <reaction evidence="11">
        <text>(R)-mevalonate + ATP = (R)-5-phosphomevalonate + ADP + H(+)</text>
        <dbReference type="Rhea" id="RHEA:17065"/>
        <dbReference type="ChEBI" id="CHEBI:15378"/>
        <dbReference type="ChEBI" id="CHEBI:30616"/>
        <dbReference type="ChEBI" id="CHEBI:36464"/>
        <dbReference type="ChEBI" id="CHEBI:58146"/>
        <dbReference type="ChEBI" id="CHEBI:456216"/>
        <dbReference type="EC" id="2.7.1.36"/>
    </reaction>
</comment>